<evidence type="ECO:0000313" key="2">
    <source>
        <dbReference type="Proteomes" id="UP001642487"/>
    </source>
</evidence>
<dbReference type="EMBL" id="OZ021744">
    <property type="protein sequence ID" value="CAK9311280.1"/>
    <property type="molecule type" value="Genomic_DNA"/>
</dbReference>
<name>A0ABP0XSY5_9ROSI</name>
<gene>
    <name evidence="1" type="ORF">CITCOLO1_LOCUS2935</name>
</gene>
<proteinExistence type="predicted"/>
<sequence>MCDVYHIVEFPHPKLLCNIAYLTDKIKLSLLQSIRKREKKRKFALYSLLPSPHAGLSRPFLLFPLFFPNHSLLISLNPISRAAITPASQYNPLHRCSPDAALTRTISAAATARCTFSCAVSASRRTRCRSLSPARSRLSEQPELLISVVLAVGEVAPPLTFHIPKSRSD</sequence>
<evidence type="ECO:0000313" key="1">
    <source>
        <dbReference type="EMBL" id="CAK9311280.1"/>
    </source>
</evidence>
<organism evidence="1 2">
    <name type="scientific">Citrullus colocynthis</name>
    <name type="common">colocynth</name>
    <dbReference type="NCBI Taxonomy" id="252529"/>
    <lineage>
        <taxon>Eukaryota</taxon>
        <taxon>Viridiplantae</taxon>
        <taxon>Streptophyta</taxon>
        <taxon>Embryophyta</taxon>
        <taxon>Tracheophyta</taxon>
        <taxon>Spermatophyta</taxon>
        <taxon>Magnoliopsida</taxon>
        <taxon>eudicotyledons</taxon>
        <taxon>Gunneridae</taxon>
        <taxon>Pentapetalae</taxon>
        <taxon>rosids</taxon>
        <taxon>fabids</taxon>
        <taxon>Cucurbitales</taxon>
        <taxon>Cucurbitaceae</taxon>
        <taxon>Benincaseae</taxon>
        <taxon>Citrullus</taxon>
    </lineage>
</organism>
<accession>A0ABP0XSY5</accession>
<reference evidence="1 2" key="1">
    <citation type="submission" date="2024-03" db="EMBL/GenBank/DDBJ databases">
        <authorList>
            <person name="Gkanogiannis A."/>
            <person name="Becerra Lopez-Lavalle L."/>
        </authorList>
    </citation>
    <scope>NUCLEOTIDE SEQUENCE [LARGE SCALE GENOMIC DNA]</scope>
</reference>
<dbReference type="Proteomes" id="UP001642487">
    <property type="component" value="Chromosome 10"/>
</dbReference>
<keyword evidence="2" id="KW-1185">Reference proteome</keyword>
<protein>
    <submittedName>
        <fullName evidence="1">Uncharacterized protein</fullName>
    </submittedName>
</protein>